<keyword evidence="6 10" id="KW-0472">Membrane</keyword>
<dbReference type="EMBL" id="MH037357">
    <property type="protein sequence ID" value="AZK36088.1"/>
    <property type="molecule type" value="Genomic_DNA"/>
</dbReference>
<keyword evidence="7 9" id="KW-0675">Receptor</keyword>
<dbReference type="PROSITE" id="PS00237">
    <property type="entry name" value="G_PROTEIN_RECEP_F1_1"/>
    <property type="match status" value="1"/>
</dbReference>
<feature type="transmembrane region" description="Helical" evidence="10">
    <location>
        <begin position="146"/>
        <end position="168"/>
    </location>
</feature>
<name>A0A678XJB1_PETMA</name>
<dbReference type="SUPFAM" id="SSF81321">
    <property type="entry name" value="Family A G protein-coupled receptor-like"/>
    <property type="match status" value="1"/>
</dbReference>
<proteinExistence type="inferred from homology"/>
<comment type="similarity">
    <text evidence="9">Belongs to the G-protein coupled receptor 1 family.</text>
</comment>
<sequence>MDNSTTGSLCSLHYENYNCTGPSLSEEDRILTLAIIIFFIIATILGNLLIIVAIAFFRQLQTHANILALSLAVSDFFIGLLIMPFRMMHAVYQCWFYASFFCHLHYFLDYTLTTSSIIHLSCIAYDRYVAICDPLRYPTRVTDRTVAVMLALCWIGAAIFTTPALLSLSPTLSRGTIERGGCPDNCMFIVNLGLHFAYGMCPYFLSMFIILLIYSKIYRVARRQARRVTADVPMEAQRTEVANGGSSGGSGGGDEAAKRWKSTMKREHNAAKTLGSIIGCFMLSWLPYDILVIIFPFYKNTSVAYEVVCWIGYISSTVNPILYASINRPFRTAFGRILRLDFFSAEARHLELSKH</sequence>
<evidence type="ECO:0000256" key="2">
    <source>
        <dbReference type="ARBA" id="ARBA00022475"/>
    </source>
</evidence>
<feature type="transmembrane region" description="Helical" evidence="10">
    <location>
        <begin position="30"/>
        <end position="57"/>
    </location>
</feature>
<dbReference type="GO" id="GO:0005886">
    <property type="term" value="C:plasma membrane"/>
    <property type="evidence" value="ECO:0007669"/>
    <property type="project" value="UniProtKB-SubCell"/>
</dbReference>
<dbReference type="InterPro" id="IPR000276">
    <property type="entry name" value="GPCR_Rhodpsn"/>
</dbReference>
<evidence type="ECO:0000256" key="3">
    <source>
        <dbReference type="ARBA" id="ARBA00022692"/>
    </source>
</evidence>
<dbReference type="PANTHER" id="PTHR24249">
    <property type="entry name" value="HISTAMINE RECEPTOR-RELATED G-PROTEIN COUPLED RECEPTOR"/>
    <property type="match status" value="1"/>
</dbReference>
<dbReference type="Gene3D" id="1.20.1070.10">
    <property type="entry name" value="Rhodopsin 7-helix transmembrane proteins"/>
    <property type="match status" value="1"/>
</dbReference>
<evidence type="ECO:0000256" key="8">
    <source>
        <dbReference type="ARBA" id="ARBA00023224"/>
    </source>
</evidence>
<accession>A0A678XJB1</accession>
<feature type="domain" description="G-protein coupled receptors family 1 profile" evidence="11">
    <location>
        <begin position="46"/>
        <end position="323"/>
    </location>
</feature>
<keyword evidence="2" id="KW-1003">Cell membrane</keyword>
<feature type="transmembrane region" description="Helical" evidence="10">
    <location>
        <begin position="274"/>
        <end position="298"/>
    </location>
</feature>
<feature type="transmembrane region" description="Helical" evidence="10">
    <location>
        <begin position="304"/>
        <end position="326"/>
    </location>
</feature>
<dbReference type="PROSITE" id="PS50262">
    <property type="entry name" value="G_PROTEIN_RECEP_F1_2"/>
    <property type="match status" value="1"/>
</dbReference>
<keyword evidence="3 9" id="KW-0812">Transmembrane</keyword>
<dbReference type="Pfam" id="PF00001">
    <property type="entry name" value="7tm_1"/>
    <property type="match status" value="1"/>
</dbReference>
<dbReference type="PRINTS" id="PR00237">
    <property type="entry name" value="GPCRRHODOPSN"/>
</dbReference>
<evidence type="ECO:0000256" key="6">
    <source>
        <dbReference type="ARBA" id="ARBA00023136"/>
    </source>
</evidence>
<keyword evidence="5 9" id="KW-0297">G-protein coupled receptor</keyword>
<dbReference type="GO" id="GO:0001594">
    <property type="term" value="F:trace-amine receptor activity"/>
    <property type="evidence" value="ECO:0007669"/>
    <property type="project" value="TreeGrafter"/>
</dbReference>
<evidence type="ECO:0000256" key="1">
    <source>
        <dbReference type="ARBA" id="ARBA00004651"/>
    </source>
</evidence>
<dbReference type="SMART" id="SM01381">
    <property type="entry name" value="7TM_GPCR_Srsx"/>
    <property type="match status" value="1"/>
</dbReference>
<evidence type="ECO:0000256" key="4">
    <source>
        <dbReference type="ARBA" id="ARBA00022989"/>
    </source>
</evidence>
<dbReference type="PANTHER" id="PTHR24249:SF406">
    <property type="entry name" value="G-PROTEIN COUPLED RECEPTORS FAMILY 1 PROFILE DOMAIN-CONTAINING PROTEIN"/>
    <property type="match status" value="1"/>
</dbReference>
<keyword evidence="4 10" id="KW-1133">Transmembrane helix</keyword>
<evidence type="ECO:0000313" key="12">
    <source>
        <dbReference type="EMBL" id="AZK36088.1"/>
    </source>
</evidence>
<evidence type="ECO:0000256" key="7">
    <source>
        <dbReference type="ARBA" id="ARBA00023170"/>
    </source>
</evidence>
<evidence type="ECO:0000256" key="9">
    <source>
        <dbReference type="RuleBase" id="RU000688"/>
    </source>
</evidence>
<dbReference type="InterPro" id="IPR017452">
    <property type="entry name" value="GPCR_Rhodpsn_7TM"/>
</dbReference>
<protein>
    <submittedName>
        <fullName evidence="12">Trace amine-associated receptor 9755.TAAR355A</fullName>
    </submittedName>
</protein>
<dbReference type="InterPro" id="IPR050569">
    <property type="entry name" value="TAAR"/>
</dbReference>
<organism evidence="12">
    <name type="scientific">Petromyzon marinus</name>
    <name type="common">Sea lamprey</name>
    <dbReference type="NCBI Taxonomy" id="7757"/>
    <lineage>
        <taxon>Eukaryota</taxon>
        <taxon>Metazoa</taxon>
        <taxon>Chordata</taxon>
        <taxon>Craniata</taxon>
        <taxon>Vertebrata</taxon>
        <taxon>Cyclostomata</taxon>
        <taxon>Hyperoartia</taxon>
        <taxon>Petromyzontiformes</taxon>
        <taxon>Petromyzontidae</taxon>
        <taxon>Petromyzon</taxon>
    </lineage>
</organism>
<feature type="transmembrane region" description="Helical" evidence="10">
    <location>
        <begin position="188"/>
        <end position="214"/>
    </location>
</feature>
<comment type="subcellular location">
    <subcellularLocation>
        <location evidence="1">Cell membrane</location>
        <topology evidence="1">Multi-pass membrane protein</topology>
    </subcellularLocation>
</comment>
<reference evidence="12" key="1">
    <citation type="submission" date="2018-03" db="EMBL/GenBank/DDBJ databases">
        <title>Spermine as a Male Sex Pheromone Detected by Two TAAR-like Receptors.</title>
        <authorList>
            <consortium name="Weiming Li"/>
            <person name="Scott A.M."/>
            <person name="Zhang Z."/>
            <person name="Jia L."/>
        </authorList>
    </citation>
    <scope>NUCLEOTIDE SEQUENCE</scope>
    <source>
        <strain evidence="12">T27</strain>
    </source>
</reference>
<evidence type="ECO:0000256" key="10">
    <source>
        <dbReference type="SAM" id="Phobius"/>
    </source>
</evidence>
<evidence type="ECO:0000259" key="11">
    <source>
        <dbReference type="PROSITE" id="PS50262"/>
    </source>
</evidence>
<evidence type="ECO:0000256" key="5">
    <source>
        <dbReference type="ARBA" id="ARBA00023040"/>
    </source>
</evidence>
<dbReference type="AlphaFoldDB" id="A0A678XJB1"/>
<feature type="transmembrane region" description="Helical" evidence="10">
    <location>
        <begin position="64"/>
        <end position="84"/>
    </location>
</feature>
<keyword evidence="8 9" id="KW-0807">Transducer</keyword>